<sequence length="120" mass="12682">MLSQTELELHPGGMQLAPVGVHWDVVKVGRHIAVRAIERIETPGAVAVDPAPAEPVLYFFVPLGSAAVWNVPETTALGLKTHLVLPSAGKEAPPGPYWLIGQAQGLTPAAVLRQALEAVR</sequence>
<gene>
    <name evidence="1" type="ORF">ABT211_44860</name>
</gene>
<dbReference type="EMBL" id="JBEOZM010000048">
    <property type="protein sequence ID" value="MER6274318.1"/>
    <property type="molecule type" value="Genomic_DNA"/>
</dbReference>
<organism evidence="1 2">
    <name type="scientific">Streptomyces sp. 900105755</name>
    <dbReference type="NCBI Taxonomy" id="3154389"/>
    <lineage>
        <taxon>Bacteria</taxon>
        <taxon>Bacillati</taxon>
        <taxon>Actinomycetota</taxon>
        <taxon>Actinomycetes</taxon>
        <taxon>Kitasatosporales</taxon>
        <taxon>Streptomycetaceae</taxon>
        <taxon>Streptomyces</taxon>
    </lineage>
</organism>
<reference evidence="1 2" key="1">
    <citation type="submission" date="2024-06" db="EMBL/GenBank/DDBJ databases">
        <title>The Natural Products Discovery Center: Release of the First 8490 Sequenced Strains for Exploring Actinobacteria Biosynthetic Diversity.</title>
        <authorList>
            <person name="Kalkreuter E."/>
            <person name="Kautsar S.A."/>
            <person name="Yang D."/>
            <person name="Bader C.D."/>
            <person name="Teijaro C.N."/>
            <person name="Fluegel L."/>
            <person name="Davis C.M."/>
            <person name="Simpson J.R."/>
            <person name="Lauterbach L."/>
            <person name="Steele A.D."/>
            <person name="Gui C."/>
            <person name="Meng S."/>
            <person name="Li G."/>
            <person name="Viehrig K."/>
            <person name="Ye F."/>
            <person name="Su P."/>
            <person name="Kiefer A.F."/>
            <person name="Nichols A."/>
            <person name="Cepeda A.J."/>
            <person name="Yan W."/>
            <person name="Fan B."/>
            <person name="Jiang Y."/>
            <person name="Adhikari A."/>
            <person name="Zheng C.-J."/>
            <person name="Schuster L."/>
            <person name="Cowan T.M."/>
            <person name="Smanski M.J."/>
            <person name="Chevrette M.G."/>
            <person name="De Carvalho L.P.S."/>
            <person name="Shen B."/>
        </authorList>
    </citation>
    <scope>NUCLEOTIDE SEQUENCE [LARGE SCALE GENOMIC DNA]</scope>
    <source>
        <strain evidence="1 2">NPDC001694</strain>
    </source>
</reference>
<comment type="caution">
    <text evidence="1">The sequence shown here is derived from an EMBL/GenBank/DDBJ whole genome shotgun (WGS) entry which is preliminary data.</text>
</comment>
<name>A0ABV1TW96_9ACTN</name>
<keyword evidence="2" id="KW-1185">Reference proteome</keyword>
<proteinExistence type="predicted"/>
<evidence type="ECO:0000313" key="2">
    <source>
        <dbReference type="Proteomes" id="UP001490365"/>
    </source>
</evidence>
<protein>
    <submittedName>
        <fullName evidence="1">Uncharacterized protein</fullName>
    </submittedName>
</protein>
<evidence type="ECO:0000313" key="1">
    <source>
        <dbReference type="EMBL" id="MER6274318.1"/>
    </source>
</evidence>
<dbReference type="Proteomes" id="UP001490365">
    <property type="component" value="Unassembled WGS sequence"/>
</dbReference>
<dbReference type="RefSeq" id="WP_351962534.1">
    <property type="nucleotide sequence ID" value="NZ_JBEOZM010000048.1"/>
</dbReference>
<accession>A0ABV1TW96</accession>